<dbReference type="SUPFAM" id="SSF48403">
    <property type="entry name" value="Ankyrin repeat"/>
    <property type="match status" value="1"/>
</dbReference>
<feature type="transmembrane region" description="Helical" evidence="7">
    <location>
        <begin position="153"/>
        <end position="176"/>
    </location>
</feature>
<feature type="transmembrane region" description="Helical" evidence="7">
    <location>
        <begin position="374"/>
        <end position="391"/>
    </location>
</feature>
<sequence>MSLPASAASSHSSRVRGSGIEMSGSSSLDSRPSSWRDRSEALVQSSLPSPRWSMISADSEMLAVRSLVAGADSGLARGRDPDVDHWHSSIRFLVVSSAVLANNILRVYCMALFAQHRKLLLVGWQLPFEILGALLSVHITWKDADIQRRLRSASLGGRILCGFLAFVFLGLCQIIHVKRAWARQLRSGEILDRLDDRDFMWTTPVLGGERGHPVAVITNFSVVPVCMYAFLTKQCLNVELGESPSSIWWCEPKSAFETYILAFGILSALVVISICVVDIDIVVSAFVARRYHLDFRRRGSRVGVLQILYPVVHIIYRIAEVVARISLLTACVLVSGFELHLSGFIAACSLIAVDFLIVLLILRKYSPRSERWAIHFFVALGFLIADMAKFVDRPGFSYPARHISLAIGRWRKLQLLLVCGTAYAVTRWGESLERRDLQTYLRGWAILATLATSVLIFETLQLTPMINATGDDLHTAVLNHKISRVRKLLDTGLAGEALDVNGPSKDSEQVTAAMLAAQEGFVEGLRMIMSCGGRMEVRDSKRETCIHYAVRHLQLEALEFLVRQPGASQVLHACREELRALAAAAAGLDLVPPEPQTGAPSDQPTSGVASNEAGQSQTPSFLFRASTKFARRLSPDEARRLVLLLEPNRGTRRNADEQEVFGTLRNVRTHLAMSRHLLRLFPKALEEDVPQLHELHSVSALVFGHGAGAFARAFLRVAPVAGWLQSLRKVRELGQGASGTVIEVELDDSIGTLGSIAASPSNPGTGRSGFLRSRMSLTGRSRSQSDYQQYLEPPRFAMKLQSKRNLDWQAYSEVVALRRAGHPFIVRLEQAFQTPHYYALLLELCPKGDLNLLLCNTHESVSERRMGLPVSRAARYAGQVLLALVHLHEVLGIIYRDVKPENILLSTQDEAKLADFGLALYVGGNFFSANYSMPIAGTPRFLAPELVLGEESDSEMSTMEQGAMRDVRFDPFKTDAYSFGITLYVMLLGEDCADLEQGDGDSLWILPRRLPDAEQTEFLESCCRSGRLLPEAKDLLERLLPSRPQMRRRLADAEIQNHNFFLVALGCKDLEAHLLSEAGNIRQQGESQENLRLSDASAVMKRTAAEISEGDESPPATVEVNDSASFWRCQIEAIYRRRNPHKLSGVEALLEKYKDKEAVLYAKVCKAYDLDPSKLYADAKAWEPYETDVLEEKPDVLFGEAEEPGERPSDEPTPCSSQIPGTGAAAPPAPAAGTGVVVPSLFGVTSFDKSQRAPDPGLAKDDSSEDGEKPKPTKNITTANTESAECKMQ</sequence>
<feature type="compositionally biased region" description="Basic and acidic residues" evidence="6">
    <location>
        <begin position="1258"/>
        <end position="1271"/>
    </location>
</feature>
<evidence type="ECO:0000256" key="2">
    <source>
        <dbReference type="ARBA" id="ARBA00022679"/>
    </source>
</evidence>
<dbReference type="EMBL" id="CAJNJA010074598">
    <property type="protein sequence ID" value="CAE7913115.1"/>
    <property type="molecule type" value="Genomic_DNA"/>
</dbReference>
<keyword evidence="2" id="KW-0808">Transferase</keyword>
<feature type="transmembrane region" description="Helical" evidence="7">
    <location>
        <begin position="119"/>
        <end position="141"/>
    </location>
</feature>
<dbReference type="GO" id="GO:0004674">
    <property type="term" value="F:protein serine/threonine kinase activity"/>
    <property type="evidence" value="ECO:0007669"/>
    <property type="project" value="UniProtKB-KW"/>
</dbReference>
<keyword evidence="10" id="KW-1185">Reference proteome</keyword>
<dbReference type="PANTHER" id="PTHR24345">
    <property type="entry name" value="SERINE/THREONINE-PROTEIN KINASE PLK"/>
    <property type="match status" value="1"/>
</dbReference>
<keyword evidence="4" id="KW-0418">Kinase</keyword>
<dbReference type="Proteomes" id="UP000601435">
    <property type="component" value="Unassembled WGS sequence"/>
</dbReference>
<comment type="caution">
    <text evidence="9">The sequence shown here is derived from an EMBL/GenBank/DDBJ whole genome shotgun (WGS) entry which is preliminary data.</text>
</comment>
<dbReference type="InterPro" id="IPR036770">
    <property type="entry name" value="Ankyrin_rpt-contain_sf"/>
</dbReference>
<keyword evidence="3" id="KW-0547">Nucleotide-binding</keyword>
<dbReference type="SMART" id="SM00220">
    <property type="entry name" value="S_TKc"/>
    <property type="match status" value="1"/>
</dbReference>
<name>A0A813BMK6_9DINO</name>
<feature type="compositionally biased region" description="Low complexity" evidence="6">
    <location>
        <begin position="1220"/>
        <end position="1239"/>
    </location>
</feature>
<dbReference type="PROSITE" id="PS00108">
    <property type="entry name" value="PROTEIN_KINASE_ST"/>
    <property type="match status" value="1"/>
</dbReference>
<evidence type="ECO:0000313" key="10">
    <source>
        <dbReference type="Proteomes" id="UP000601435"/>
    </source>
</evidence>
<feature type="transmembrane region" description="Helical" evidence="7">
    <location>
        <begin position="300"/>
        <end position="319"/>
    </location>
</feature>
<dbReference type="PROSITE" id="PS50011">
    <property type="entry name" value="PROTEIN_KINASE_DOM"/>
    <property type="match status" value="1"/>
</dbReference>
<keyword evidence="5" id="KW-0067">ATP-binding</keyword>
<accession>A0A813BMK6</accession>
<dbReference type="PANTHER" id="PTHR24345:SF0">
    <property type="entry name" value="CELL CYCLE SERINE_THREONINE-PROTEIN KINASE CDC5_MSD2"/>
    <property type="match status" value="1"/>
</dbReference>
<protein>
    <submittedName>
        <fullName evidence="9">PkbA protein</fullName>
    </submittedName>
</protein>
<feature type="region of interest" description="Disordered" evidence="6">
    <location>
        <begin position="1"/>
        <end position="33"/>
    </location>
</feature>
<organism evidence="9 10">
    <name type="scientific">Symbiodinium necroappetens</name>
    <dbReference type="NCBI Taxonomy" id="1628268"/>
    <lineage>
        <taxon>Eukaryota</taxon>
        <taxon>Sar</taxon>
        <taxon>Alveolata</taxon>
        <taxon>Dinophyceae</taxon>
        <taxon>Suessiales</taxon>
        <taxon>Symbiodiniaceae</taxon>
        <taxon>Symbiodinium</taxon>
    </lineage>
</organism>
<evidence type="ECO:0000256" key="6">
    <source>
        <dbReference type="SAM" id="MobiDB-lite"/>
    </source>
</evidence>
<evidence type="ECO:0000256" key="4">
    <source>
        <dbReference type="ARBA" id="ARBA00022777"/>
    </source>
</evidence>
<feature type="transmembrane region" description="Helical" evidence="7">
    <location>
        <begin position="259"/>
        <end position="288"/>
    </location>
</feature>
<dbReference type="Gene3D" id="1.10.510.10">
    <property type="entry name" value="Transferase(Phosphotransferase) domain 1"/>
    <property type="match status" value="1"/>
</dbReference>
<feature type="domain" description="Protein kinase" evidence="8">
    <location>
        <begin position="727"/>
        <end position="1061"/>
    </location>
</feature>
<dbReference type="Pfam" id="PF00069">
    <property type="entry name" value="Pkinase"/>
    <property type="match status" value="1"/>
</dbReference>
<dbReference type="Pfam" id="PF12796">
    <property type="entry name" value="Ank_2"/>
    <property type="match status" value="1"/>
</dbReference>
<dbReference type="GO" id="GO:0005524">
    <property type="term" value="F:ATP binding"/>
    <property type="evidence" value="ECO:0007669"/>
    <property type="project" value="UniProtKB-KW"/>
</dbReference>
<keyword evidence="7" id="KW-1133">Transmembrane helix</keyword>
<feature type="compositionally biased region" description="Polar residues" evidence="6">
    <location>
        <begin position="598"/>
        <end position="616"/>
    </location>
</feature>
<evidence type="ECO:0000256" key="5">
    <source>
        <dbReference type="ARBA" id="ARBA00022840"/>
    </source>
</evidence>
<reference evidence="9" key="1">
    <citation type="submission" date="2021-02" db="EMBL/GenBank/DDBJ databases">
        <authorList>
            <person name="Dougan E. K."/>
            <person name="Rhodes N."/>
            <person name="Thang M."/>
            <person name="Chan C."/>
        </authorList>
    </citation>
    <scope>NUCLEOTIDE SEQUENCE</scope>
</reference>
<evidence type="ECO:0000256" key="3">
    <source>
        <dbReference type="ARBA" id="ARBA00022741"/>
    </source>
</evidence>
<dbReference type="InterPro" id="IPR011009">
    <property type="entry name" value="Kinase-like_dom_sf"/>
</dbReference>
<keyword evidence="7" id="KW-0812">Transmembrane</keyword>
<gene>
    <name evidence="9" type="primary">pkbA</name>
    <name evidence="9" type="ORF">SNEC2469_LOCUS31173</name>
</gene>
<feature type="region of interest" description="Disordered" evidence="6">
    <location>
        <begin position="1200"/>
        <end position="1289"/>
    </location>
</feature>
<feature type="compositionally biased region" description="Low complexity" evidence="6">
    <location>
        <begin position="1"/>
        <end position="12"/>
    </location>
</feature>
<evidence type="ECO:0000256" key="1">
    <source>
        <dbReference type="ARBA" id="ARBA00022527"/>
    </source>
</evidence>
<dbReference type="OrthoDB" id="415732at2759"/>
<keyword evidence="1" id="KW-0723">Serine/threonine-protein kinase</keyword>
<evidence type="ECO:0000259" key="8">
    <source>
        <dbReference type="PROSITE" id="PS50011"/>
    </source>
</evidence>
<feature type="compositionally biased region" description="Polar residues" evidence="6">
    <location>
        <begin position="1274"/>
        <end position="1283"/>
    </location>
</feature>
<proteinExistence type="predicted"/>
<dbReference type="SUPFAM" id="SSF56112">
    <property type="entry name" value="Protein kinase-like (PK-like)"/>
    <property type="match status" value="1"/>
</dbReference>
<dbReference type="InterPro" id="IPR000719">
    <property type="entry name" value="Prot_kinase_dom"/>
</dbReference>
<keyword evidence="7" id="KW-0472">Membrane</keyword>
<evidence type="ECO:0000256" key="7">
    <source>
        <dbReference type="SAM" id="Phobius"/>
    </source>
</evidence>
<feature type="transmembrane region" description="Helical" evidence="7">
    <location>
        <begin position="339"/>
        <end position="362"/>
    </location>
</feature>
<feature type="region of interest" description="Disordered" evidence="6">
    <location>
        <begin position="591"/>
        <end position="616"/>
    </location>
</feature>
<dbReference type="Gene3D" id="1.25.40.20">
    <property type="entry name" value="Ankyrin repeat-containing domain"/>
    <property type="match status" value="1"/>
</dbReference>
<dbReference type="InterPro" id="IPR008271">
    <property type="entry name" value="Ser/Thr_kinase_AS"/>
</dbReference>
<dbReference type="InterPro" id="IPR002110">
    <property type="entry name" value="Ankyrin_rpt"/>
</dbReference>
<evidence type="ECO:0000313" key="9">
    <source>
        <dbReference type="EMBL" id="CAE7913115.1"/>
    </source>
</evidence>
<feature type="compositionally biased region" description="Low complexity" evidence="6">
    <location>
        <begin position="23"/>
        <end position="33"/>
    </location>
</feature>
<dbReference type="GO" id="GO:0005634">
    <property type="term" value="C:nucleus"/>
    <property type="evidence" value="ECO:0007669"/>
    <property type="project" value="TreeGrafter"/>
</dbReference>